<evidence type="ECO:0000256" key="3">
    <source>
        <dbReference type="ARBA" id="ARBA00023163"/>
    </source>
</evidence>
<reference evidence="5" key="2">
    <citation type="submission" date="2020-09" db="EMBL/GenBank/DDBJ databases">
        <authorList>
            <person name="Sun Q."/>
            <person name="Kim S."/>
        </authorList>
    </citation>
    <scope>NUCLEOTIDE SEQUENCE</scope>
    <source>
        <strain evidence="5">KCTC 23714</strain>
    </source>
</reference>
<keyword evidence="1" id="KW-0805">Transcription regulation</keyword>
<accession>A0A918J3I6</accession>
<dbReference type="CDD" id="cd00090">
    <property type="entry name" value="HTH_ARSR"/>
    <property type="match status" value="1"/>
</dbReference>
<dbReference type="InterPro" id="IPR019885">
    <property type="entry name" value="Tscrpt_reg_HTH_AsnC-type_CS"/>
</dbReference>
<dbReference type="GO" id="GO:0043565">
    <property type="term" value="F:sequence-specific DNA binding"/>
    <property type="evidence" value="ECO:0007669"/>
    <property type="project" value="InterPro"/>
</dbReference>
<keyword evidence="2" id="KW-0238">DNA-binding</keyword>
<organism evidence="5 6">
    <name type="scientific">Gemmobacter lanyuensis</name>
    <dbReference type="NCBI Taxonomy" id="1054497"/>
    <lineage>
        <taxon>Bacteria</taxon>
        <taxon>Pseudomonadati</taxon>
        <taxon>Pseudomonadota</taxon>
        <taxon>Alphaproteobacteria</taxon>
        <taxon>Rhodobacterales</taxon>
        <taxon>Paracoccaceae</taxon>
        <taxon>Gemmobacter</taxon>
    </lineage>
</organism>
<dbReference type="InterPro" id="IPR019888">
    <property type="entry name" value="Tscrpt_reg_AsnC-like"/>
</dbReference>
<proteinExistence type="predicted"/>
<evidence type="ECO:0000259" key="4">
    <source>
        <dbReference type="PROSITE" id="PS50956"/>
    </source>
</evidence>
<dbReference type="PROSITE" id="PS50956">
    <property type="entry name" value="HTH_ASNC_2"/>
    <property type="match status" value="1"/>
</dbReference>
<name>A0A918J3I6_9RHOB</name>
<protein>
    <submittedName>
        <fullName evidence="5">Transcriptional regulator</fullName>
    </submittedName>
</protein>
<dbReference type="Gene3D" id="1.10.10.10">
    <property type="entry name" value="Winged helix-like DNA-binding domain superfamily/Winged helix DNA-binding domain"/>
    <property type="match status" value="1"/>
</dbReference>
<dbReference type="RefSeq" id="WP_189634884.1">
    <property type="nucleotide sequence ID" value="NZ_BMYQ01000013.1"/>
</dbReference>
<dbReference type="InterPro" id="IPR011991">
    <property type="entry name" value="ArsR-like_HTH"/>
</dbReference>
<evidence type="ECO:0000313" key="5">
    <source>
        <dbReference type="EMBL" id="GGW41224.1"/>
    </source>
</evidence>
<evidence type="ECO:0000256" key="1">
    <source>
        <dbReference type="ARBA" id="ARBA00023015"/>
    </source>
</evidence>
<gene>
    <name evidence="5" type="ORF">GCM10011452_31980</name>
</gene>
<dbReference type="Gene3D" id="3.30.70.920">
    <property type="match status" value="1"/>
</dbReference>
<keyword evidence="3" id="KW-0804">Transcription</keyword>
<dbReference type="SUPFAM" id="SSF46785">
    <property type="entry name" value="Winged helix' DNA-binding domain"/>
    <property type="match status" value="1"/>
</dbReference>
<dbReference type="InterPro" id="IPR019887">
    <property type="entry name" value="Tscrpt_reg_AsnC/Lrp_C"/>
</dbReference>
<dbReference type="PANTHER" id="PTHR30154">
    <property type="entry name" value="LEUCINE-RESPONSIVE REGULATORY PROTEIN"/>
    <property type="match status" value="1"/>
</dbReference>
<feature type="domain" description="HTH asnC-type" evidence="4">
    <location>
        <begin position="4"/>
        <end position="65"/>
    </location>
</feature>
<dbReference type="Proteomes" id="UP000628984">
    <property type="component" value="Unassembled WGS sequence"/>
</dbReference>
<dbReference type="PROSITE" id="PS00519">
    <property type="entry name" value="HTH_ASNC_1"/>
    <property type="match status" value="1"/>
</dbReference>
<reference evidence="5" key="1">
    <citation type="journal article" date="2014" name="Int. J. Syst. Evol. Microbiol.">
        <title>Complete genome sequence of Corynebacterium casei LMG S-19264T (=DSM 44701T), isolated from a smear-ripened cheese.</title>
        <authorList>
            <consortium name="US DOE Joint Genome Institute (JGI-PGF)"/>
            <person name="Walter F."/>
            <person name="Albersmeier A."/>
            <person name="Kalinowski J."/>
            <person name="Ruckert C."/>
        </authorList>
    </citation>
    <scope>NUCLEOTIDE SEQUENCE</scope>
    <source>
        <strain evidence="5">KCTC 23714</strain>
    </source>
</reference>
<dbReference type="InterPro" id="IPR000485">
    <property type="entry name" value="AsnC-type_HTH_dom"/>
</dbReference>
<dbReference type="GO" id="GO:0005829">
    <property type="term" value="C:cytosol"/>
    <property type="evidence" value="ECO:0007669"/>
    <property type="project" value="TreeGrafter"/>
</dbReference>
<dbReference type="GO" id="GO:0006355">
    <property type="term" value="P:regulation of DNA-templated transcription"/>
    <property type="evidence" value="ECO:0007669"/>
    <property type="project" value="UniProtKB-ARBA"/>
</dbReference>
<evidence type="ECO:0000313" key="6">
    <source>
        <dbReference type="Proteomes" id="UP000628984"/>
    </source>
</evidence>
<sequence length="153" mass="17370">MTLLDESDRRILRALQDQPDLTLRELAAVTGLSHSPCWRRLQRLQEVGAISAKRHVIDPEAAGFEILVFCFVKITHHQRESLRAFEEAVAKVPEVLQCYSLSGEYDYVLQVIATSVRDYEATVKNSLVELPNVQVINTSFTLKRVKHTLNVPV</sequence>
<dbReference type="InterPro" id="IPR036388">
    <property type="entry name" value="WH-like_DNA-bd_sf"/>
</dbReference>
<dbReference type="EMBL" id="BMYQ01000013">
    <property type="protein sequence ID" value="GGW41224.1"/>
    <property type="molecule type" value="Genomic_DNA"/>
</dbReference>
<dbReference type="InterPro" id="IPR036390">
    <property type="entry name" value="WH_DNA-bd_sf"/>
</dbReference>
<evidence type="ECO:0000256" key="2">
    <source>
        <dbReference type="ARBA" id="ARBA00023125"/>
    </source>
</evidence>
<dbReference type="PRINTS" id="PR00033">
    <property type="entry name" value="HTHASNC"/>
</dbReference>
<dbReference type="Pfam" id="PF01037">
    <property type="entry name" value="AsnC_trans_reg"/>
    <property type="match status" value="1"/>
</dbReference>
<dbReference type="AlphaFoldDB" id="A0A918J3I6"/>
<dbReference type="InterPro" id="IPR011008">
    <property type="entry name" value="Dimeric_a/b-barrel"/>
</dbReference>
<dbReference type="SUPFAM" id="SSF54909">
    <property type="entry name" value="Dimeric alpha+beta barrel"/>
    <property type="match status" value="1"/>
</dbReference>
<keyword evidence="6" id="KW-1185">Reference proteome</keyword>
<dbReference type="Pfam" id="PF13412">
    <property type="entry name" value="HTH_24"/>
    <property type="match status" value="1"/>
</dbReference>
<dbReference type="SMART" id="SM00344">
    <property type="entry name" value="HTH_ASNC"/>
    <property type="match status" value="1"/>
</dbReference>
<dbReference type="GO" id="GO:0043200">
    <property type="term" value="P:response to amino acid"/>
    <property type="evidence" value="ECO:0007669"/>
    <property type="project" value="TreeGrafter"/>
</dbReference>
<dbReference type="PANTHER" id="PTHR30154:SF34">
    <property type="entry name" value="TRANSCRIPTIONAL REGULATOR AZLB"/>
    <property type="match status" value="1"/>
</dbReference>
<comment type="caution">
    <text evidence="5">The sequence shown here is derived from an EMBL/GenBank/DDBJ whole genome shotgun (WGS) entry which is preliminary data.</text>
</comment>